<evidence type="ECO:0000259" key="1">
    <source>
        <dbReference type="Pfam" id="PF08241"/>
    </source>
</evidence>
<keyword evidence="3" id="KW-1185">Reference proteome</keyword>
<dbReference type="VEuPathDB" id="FungiDB:BO71DRAFT_403059"/>
<dbReference type="OrthoDB" id="540004at2759"/>
<protein>
    <submittedName>
        <fullName evidence="2">S-adenosyl-L-methionine-dependent methyltransferase</fullName>
    </submittedName>
</protein>
<dbReference type="Proteomes" id="UP000247810">
    <property type="component" value="Unassembled WGS sequence"/>
</dbReference>
<keyword evidence="2" id="KW-0808">Transferase</keyword>
<sequence>MRLHLKDRLINYLAPWEPFLVAIKNHWHAFQTRHGATGSIKDRAFADWYTTMVPQFTEYESTTNLPALVSAAQGTVLELGPGPGNQVLRYNPSAITRIYGVESNEGFADALQARVTKAGLDNKYTAVFCSIQDANTLERHGIVEGSMDCVTSFQVLCCIKEPNEVIATLWKLLKPGGELIFWEHCANKDWVTLLVQKFWSIFWPTLRGGCYLDRQVGDIVLQSADWEVVELNYSGEKWAMMPRVSGRLRKVVAE</sequence>
<dbReference type="EMBL" id="KZ826029">
    <property type="protein sequence ID" value="PYH89458.1"/>
    <property type="molecule type" value="Genomic_DNA"/>
</dbReference>
<accession>A0A319DMX9</accession>
<organism evidence="2 3">
    <name type="scientific">Aspergillus ellipticus CBS 707.79</name>
    <dbReference type="NCBI Taxonomy" id="1448320"/>
    <lineage>
        <taxon>Eukaryota</taxon>
        <taxon>Fungi</taxon>
        <taxon>Dikarya</taxon>
        <taxon>Ascomycota</taxon>
        <taxon>Pezizomycotina</taxon>
        <taxon>Eurotiomycetes</taxon>
        <taxon>Eurotiomycetidae</taxon>
        <taxon>Eurotiales</taxon>
        <taxon>Aspergillaceae</taxon>
        <taxon>Aspergillus</taxon>
        <taxon>Aspergillus subgen. Circumdati</taxon>
    </lineage>
</organism>
<dbReference type="CDD" id="cd02440">
    <property type="entry name" value="AdoMet_MTases"/>
    <property type="match status" value="1"/>
</dbReference>
<dbReference type="AlphaFoldDB" id="A0A319DMX9"/>
<proteinExistence type="predicted"/>
<gene>
    <name evidence="2" type="ORF">BO71DRAFT_403059</name>
</gene>
<dbReference type="PANTHER" id="PTHR45036:SF1">
    <property type="entry name" value="METHYLTRANSFERASE LIKE 7A"/>
    <property type="match status" value="1"/>
</dbReference>
<dbReference type="STRING" id="1448320.A0A319DMX9"/>
<dbReference type="SUPFAM" id="SSF53335">
    <property type="entry name" value="S-adenosyl-L-methionine-dependent methyltransferases"/>
    <property type="match status" value="1"/>
</dbReference>
<dbReference type="Pfam" id="PF08241">
    <property type="entry name" value="Methyltransf_11"/>
    <property type="match status" value="1"/>
</dbReference>
<name>A0A319DMX9_9EURO</name>
<dbReference type="InterPro" id="IPR013216">
    <property type="entry name" value="Methyltransf_11"/>
</dbReference>
<dbReference type="GO" id="GO:0032259">
    <property type="term" value="P:methylation"/>
    <property type="evidence" value="ECO:0007669"/>
    <property type="project" value="UniProtKB-KW"/>
</dbReference>
<reference evidence="2 3" key="1">
    <citation type="submission" date="2018-02" db="EMBL/GenBank/DDBJ databases">
        <title>The genomes of Aspergillus section Nigri reveals drivers in fungal speciation.</title>
        <authorList>
            <consortium name="DOE Joint Genome Institute"/>
            <person name="Vesth T.C."/>
            <person name="Nybo J."/>
            <person name="Theobald S."/>
            <person name="Brandl J."/>
            <person name="Frisvad J.C."/>
            <person name="Nielsen K.F."/>
            <person name="Lyhne E.K."/>
            <person name="Kogle M.E."/>
            <person name="Kuo A."/>
            <person name="Riley R."/>
            <person name="Clum A."/>
            <person name="Nolan M."/>
            <person name="Lipzen A."/>
            <person name="Salamov A."/>
            <person name="Henrissat B."/>
            <person name="Wiebenga A."/>
            <person name="De vries R.P."/>
            <person name="Grigoriev I.V."/>
            <person name="Mortensen U.H."/>
            <person name="Andersen M.R."/>
            <person name="Baker S.E."/>
        </authorList>
    </citation>
    <scope>NUCLEOTIDE SEQUENCE [LARGE SCALE GENOMIC DNA]</scope>
    <source>
        <strain evidence="2 3">CBS 707.79</strain>
    </source>
</reference>
<dbReference type="InterPro" id="IPR029063">
    <property type="entry name" value="SAM-dependent_MTases_sf"/>
</dbReference>
<keyword evidence="2" id="KW-0489">Methyltransferase</keyword>
<dbReference type="InterPro" id="IPR052356">
    <property type="entry name" value="Thiol_S-MT"/>
</dbReference>
<evidence type="ECO:0000313" key="2">
    <source>
        <dbReference type="EMBL" id="PYH89458.1"/>
    </source>
</evidence>
<feature type="domain" description="Methyltransferase type 11" evidence="1">
    <location>
        <begin position="77"/>
        <end position="181"/>
    </location>
</feature>
<dbReference type="GO" id="GO:0008757">
    <property type="term" value="F:S-adenosylmethionine-dependent methyltransferase activity"/>
    <property type="evidence" value="ECO:0007669"/>
    <property type="project" value="InterPro"/>
</dbReference>
<dbReference type="Gene3D" id="3.40.50.150">
    <property type="entry name" value="Vaccinia Virus protein VP39"/>
    <property type="match status" value="1"/>
</dbReference>
<evidence type="ECO:0000313" key="3">
    <source>
        <dbReference type="Proteomes" id="UP000247810"/>
    </source>
</evidence>
<dbReference type="PANTHER" id="PTHR45036">
    <property type="entry name" value="METHYLTRANSFERASE LIKE 7B"/>
    <property type="match status" value="1"/>
</dbReference>